<organism evidence="1 2">
    <name type="scientific">Hexamita inflata</name>
    <dbReference type="NCBI Taxonomy" id="28002"/>
    <lineage>
        <taxon>Eukaryota</taxon>
        <taxon>Metamonada</taxon>
        <taxon>Diplomonadida</taxon>
        <taxon>Hexamitidae</taxon>
        <taxon>Hexamitinae</taxon>
        <taxon>Hexamita</taxon>
    </lineage>
</organism>
<evidence type="ECO:0000313" key="1">
    <source>
        <dbReference type="EMBL" id="CAL6033476.1"/>
    </source>
</evidence>
<sequence>MMSIQYYIRHHFSIKFIQARFNAQISFAVIWCDSHDIAIVFICVFNSNFNSGGRADSNQYPFLPCKFPEVFVSVLVRYPFYSVKYANIQYLRDESRSNSLYFVRPVLPIPQNARVLRLDRDHLHIWVFLFEHPSHSRNSTSRSHTTNEVFWLNLELIQLTNEFWTSFQNVGPRI</sequence>
<comment type="caution">
    <text evidence="1">The sequence shown here is derived from an EMBL/GenBank/DDBJ whole genome shotgun (WGS) entry which is preliminary data.</text>
</comment>
<accession>A0ABP1JAW1</accession>
<keyword evidence="2" id="KW-1185">Reference proteome</keyword>
<dbReference type="Proteomes" id="UP001642409">
    <property type="component" value="Unassembled WGS sequence"/>
</dbReference>
<gene>
    <name evidence="1" type="ORF">HINF_LOCUS34988</name>
</gene>
<proteinExistence type="predicted"/>
<evidence type="ECO:0000313" key="2">
    <source>
        <dbReference type="Proteomes" id="UP001642409"/>
    </source>
</evidence>
<reference evidence="1 2" key="1">
    <citation type="submission" date="2024-07" db="EMBL/GenBank/DDBJ databases">
        <authorList>
            <person name="Akdeniz Z."/>
        </authorList>
    </citation>
    <scope>NUCLEOTIDE SEQUENCE [LARGE SCALE GENOMIC DNA]</scope>
</reference>
<dbReference type="EMBL" id="CAXDID020000125">
    <property type="protein sequence ID" value="CAL6033476.1"/>
    <property type="molecule type" value="Genomic_DNA"/>
</dbReference>
<name>A0ABP1JAW1_9EUKA</name>
<protein>
    <submittedName>
        <fullName evidence="1">Hypothetical_protein</fullName>
    </submittedName>
</protein>